<evidence type="ECO:0000313" key="3">
    <source>
        <dbReference type="Proteomes" id="UP000799423"/>
    </source>
</evidence>
<evidence type="ECO:0000313" key="2">
    <source>
        <dbReference type="EMBL" id="KAF2847771.1"/>
    </source>
</evidence>
<dbReference type="AlphaFoldDB" id="A0A6A7AWW1"/>
<feature type="compositionally biased region" description="Polar residues" evidence="1">
    <location>
        <begin position="34"/>
        <end position="53"/>
    </location>
</feature>
<protein>
    <submittedName>
        <fullName evidence="2">Uncharacterized protein</fullName>
    </submittedName>
</protein>
<dbReference type="OrthoDB" id="3727999at2759"/>
<name>A0A6A7AWW1_9PLEO</name>
<keyword evidence="3" id="KW-1185">Reference proteome</keyword>
<gene>
    <name evidence="2" type="ORF">T440DRAFT_187662</name>
</gene>
<dbReference type="EMBL" id="MU006323">
    <property type="protein sequence ID" value="KAF2847771.1"/>
    <property type="molecule type" value="Genomic_DNA"/>
</dbReference>
<dbReference type="Proteomes" id="UP000799423">
    <property type="component" value="Unassembled WGS sequence"/>
</dbReference>
<accession>A0A6A7AWW1</accession>
<organism evidence="2 3">
    <name type="scientific">Plenodomus tracheiphilus IPT5</name>
    <dbReference type="NCBI Taxonomy" id="1408161"/>
    <lineage>
        <taxon>Eukaryota</taxon>
        <taxon>Fungi</taxon>
        <taxon>Dikarya</taxon>
        <taxon>Ascomycota</taxon>
        <taxon>Pezizomycotina</taxon>
        <taxon>Dothideomycetes</taxon>
        <taxon>Pleosporomycetidae</taxon>
        <taxon>Pleosporales</taxon>
        <taxon>Pleosporineae</taxon>
        <taxon>Leptosphaeriaceae</taxon>
        <taxon>Plenodomus</taxon>
    </lineage>
</organism>
<evidence type="ECO:0000256" key="1">
    <source>
        <dbReference type="SAM" id="MobiDB-lite"/>
    </source>
</evidence>
<proteinExistence type="predicted"/>
<reference evidence="2" key="1">
    <citation type="submission" date="2020-01" db="EMBL/GenBank/DDBJ databases">
        <authorList>
            <consortium name="DOE Joint Genome Institute"/>
            <person name="Haridas S."/>
            <person name="Albert R."/>
            <person name="Binder M."/>
            <person name="Bloem J."/>
            <person name="Labutti K."/>
            <person name="Salamov A."/>
            <person name="Andreopoulos B."/>
            <person name="Baker S.E."/>
            <person name="Barry K."/>
            <person name="Bills G."/>
            <person name="Bluhm B.H."/>
            <person name="Cannon C."/>
            <person name="Castanera R."/>
            <person name="Culley D.E."/>
            <person name="Daum C."/>
            <person name="Ezra D."/>
            <person name="Gonzalez J.B."/>
            <person name="Henrissat B."/>
            <person name="Kuo A."/>
            <person name="Liang C."/>
            <person name="Lipzen A."/>
            <person name="Lutzoni F."/>
            <person name="Magnuson J."/>
            <person name="Mondo S."/>
            <person name="Nolan M."/>
            <person name="Ohm R."/>
            <person name="Pangilinan J."/>
            <person name="Park H.-J."/>
            <person name="Ramirez L."/>
            <person name="Alfaro M."/>
            <person name="Sun H."/>
            <person name="Tritt A."/>
            <person name="Yoshinaga Y."/>
            <person name="Zwiers L.-H."/>
            <person name="Turgeon B.G."/>
            <person name="Goodwin S.B."/>
            <person name="Spatafora J.W."/>
            <person name="Crous P.W."/>
            <person name="Grigoriev I.V."/>
        </authorList>
    </citation>
    <scope>NUCLEOTIDE SEQUENCE</scope>
    <source>
        <strain evidence="2">IPT5</strain>
    </source>
</reference>
<feature type="region of interest" description="Disordered" evidence="1">
    <location>
        <begin position="28"/>
        <end position="53"/>
    </location>
</feature>
<sequence length="70" mass="7969">MSTHHLTIHDLLRITYTYEAQALEAEARSRSSSVCSTPETCSHLPSTPSADYTTLETDYTQKYCRKSRRA</sequence>